<sequence length="222" mass="25664">MKLLTVIKIYNIILIVEKRGKMKMNYNEEKLMSHLLISLRNYHYETYKHSIRVAKLSYNVANMMRLNMKEKITIYKGALLHDIGKVMIPINILAKPDKLTELEYDTMKLHPKYGADMLEALTPLAYLTPIVLYHHERLDGTGYPYGLKIIPFGSQIVAVCDSFDAMTNDRQYRKAKSTIEAIRDLRECDAKYNQMLVSALENVVKTNSQIFEKETKNNGIAI</sequence>
<name>I3VR94_THESW</name>
<proteinExistence type="predicted"/>
<feature type="domain" description="HD-GYP" evidence="2">
    <location>
        <begin position="24"/>
        <end position="216"/>
    </location>
</feature>
<dbReference type="PROSITE" id="PS51831">
    <property type="entry name" value="HD"/>
    <property type="match status" value="1"/>
</dbReference>
<evidence type="ECO:0000259" key="2">
    <source>
        <dbReference type="PROSITE" id="PS51832"/>
    </source>
</evidence>
<reference evidence="3 4" key="1">
    <citation type="journal article" date="2014" name="Appl. Environ. Microbiol.">
        <title>Profile of Secreted Hydrolases, Associated Proteins, and SlpA in Thermoanaerobacterium saccharolyticum during the Degradation of Hemicellulose.</title>
        <authorList>
            <person name="Currie D.H."/>
            <person name="Guss A.M."/>
            <person name="Herring C.D."/>
            <person name="Giannone R.J."/>
            <person name="Johnson C.M."/>
            <person name="Lankford P.K."/>
            <person name="Brown S.D."/>
            <person name="Hettich R.L."/>
            <person name="Lynd L.R."/>
        </authorList>
    </citation>
    <scope>NUCLEOTIDE SEQUENCE [LARGE SCALE GENOMIC DNA]</scope>
    <source>
        <strain evidence="4">DSM 8691 / JW/SL-YS485</strain>
    </source>
</reference>
<dbReference type="GO" id="GO:0016787">
    <property type="term" value="F:hydrolase activity"/>
    <property type="evidence" value="ECO:0007669"/>
    <property type="project" value="UniProtKB-KW"/>
</dbReference>
<dbReference type="Proteomes" id="UP000006178">
    <property type="component" value="Chromosome"/>
</dbReference>
<organism evidence="3 4">
    <name type="scientific">Thermoanaerobacterium saccharolyticum (strain DSM 8691 / JW/SL-YS485)</name>
    <dbReference type="NCBI Taxonomy" id="1094508"/>
    <lineage>
        <taxon>Bacteria</taxon>
        <taxon>Bacillati</taxon>
        <taxon>Bacillota</taxon>
        <taxon>Clostridia</taxon>
        <taxon>Thermoanaerobacterales</taxon>
        <taxon>Thermoanaerobacteraceae</taxon>
        <taxon>Thermoanaerobacterium</taxon>
    </lineage>
</organism>
<dbReference type="InterPro" id="IPR003607">
    <property type="entry name" value="HD/PDEase_dom"/>
</dbReference>
<dbReference type="CDD" id="cd00077">
    <property type="entry name" value="HDc"/>
    <property type="match status" value="1"/>
</dbReference>
<dbReference type="InterPro" id="IPR037522">
    <property type="entry name" value="HD_GYP_dom"/>
</dbReference>
<evidence type="ECO:0000313" key="3">
    <source>
        <dbReference type="EMBL" id="AFK85039.1"/>
    </source>
</evidence>
<feature type="domain" description="HD" evidence="1">
    <location>
        <begin position="46"/>
        <end position="166"/>
    </location>
</feature>
<dbReference type="PANTHER" id="PTHR43155">
    <property type="entry name" value="CYCLIC DI-GMP PHOSPHODIESTERASE PA4108-RELATED"/>
    <property type="match status" value="1"/>
</dbReference>
<dbReference type="BioCyc" id="TSAC1094508:GLMA-1-MONOMER"/>
<dbReference type="AlphaFoldDB" id="I3VR94"/>
<dbReference type="SUPFAM" id="SSF109604">
    <property type="entry name" value="HD-domain/PDEase-like"/>
    <property type="match status" value="1"/>
</dbReference>
<protein>
    <submittedName>
        <fullName evidence="3">Metal dependent phosphohydrolase</fullName>
    </submittedName>
</protein>
<accession>I3VR94</accession>
<dbReference type="InterPro" id="IPR006674">
    <property type="entry name" value="HD_domain"/>
</dbReference>
<dbReference type="SMART" id="SM00471">
    <property type="entry name" value="HDc"/>
    <property type="match status" value="1"/>
</dbReference>
<dbReference type="EMBL" id="CP003184">
    <property type="protein sequence ID" value="AFK85039.1"/>
    <property type="molecule type" value="Genomic_DNA"/>
</dbReference>
<dbReference type="PATRIC" id="fig|1094508.3.peg.1"/>
<dbReference type="KEGG" id="tsh:Tsac_0001"/>
<dbReference type="NCBIfam" id="TIGR00277">
    <property type="entry name" value="HDIG"/>
    <property type="match status" value="1"/>
</dbReference>
<dbReference type="eggNOG" id="COG2206">
    <property type="taxonomic scope" value="Bacteria"/>
</dbReference>
<evidence type="ECO:0000259" key="1">
    <source>
        <dbReference type="PROSITE" id="PS51831"/>
    </source>
</evidence>
<dbReference type="InterPro" id="IPR006675">
    <property type="entry name" value="HDIG_dom"/>
</dbReference>
<dbReference type="PANTHER" id="PTHR43155:SF2">
    <property type="entry name" value="CYCLIC DI-GMP PHOSPHODIESTERASE PA4108"/>
    <property type="match status" value="1"/>
</dbReference>
<evidence type="ECO:0000313" key="4">
    <source>
        <dbReference type="Proteomes" id="UP000006178"/>
    </source>
</evidence>
<dbReference type="PROSITE" id="PS51832">
    <property type="entry name" value="HD_GYP"/>
    <property type="match status" value="1"/>
</dbReference>
<keyword evidence="4" id="KW-1185">Reference proteome</keyword>
<dbReference type="Gene3D" id="1.10.3210.10">
    <property type="entry name" value="Hypothetical protein af1432"/>
    <property type="match status" value="1"/>
</dbReference>
<dbReference type="Pfam" id="PF13487">
    <property type="entry name" value="HD_5"/>
    <property type="match status" value="1"/>
</dbReference>
<dbReference type="STRING" id="1094508.Tsac_0001"/>
<gene>
    <name evidence="3" type="ordered locus">Tsac_0001</name>
</gene>